<dbReference type="PANTHER" id="PTHR11474:SF126">
    <property type="entry name" value="TYROSINASE-LIKE PROTEIN TYR-1-RELATED"/>
    <property type="match status" value="1"/>
</dbReference>
<dbReference type="PANTHER" id="PTHR11474">
    <property type="entry name" value="TYROSINASE FAMILY MEMBER"/>
    <property type="match status" value="1"/>
</dbReference>
<organism evidence="5 6">
    <name type="scientific">Seminavis robusta</name>
    <dbReference type="NCBI Taxonomy" id="568900"/>
    <lineage>
        <taxon>Eukaryota</taxon>
        <taxon>Sar</taxon>
        <taxon>Stramenopiles</taxon>
        <taxon>Ochrophyta</taxon>
        <taxon>Bacillariophyta</taxon>
        <taxon>Bacillariophyceae</taxon>
        <taxon>Bacillariophycidae</taxon>
        <taxon>Naviculales</taxon>
        <taxon>Naviculaceae</taxon>
        <taxon>Seminavis</taxon>
    </lineage>
</organism>
<proteinExistence type="predicted"/>
<dbReference type="GO" id="GO:0016491">
    <property type="term" value="F:oxidoreductase activity"/>
    <property type="evidence" value="ECO:0007669"/>
    <property type="project" value="InterPro"/>
</dbReference>
<dbReference type="PRINTS" id="PR00092">
    <property type="entry name" value="TYROSINASE"/>
</dbReference>
<name>A0A9N8H6I8_9STRA</name>
<evidence type="ECO:0000256" key="3">
    <source>
        <dbReference type="SAM" id="SignalP"/>
    </source>
</evidence>
<evidence type="ECO:0000259" key="4">
    <source>
        <dbReference type="PROSITE" id="PS00498"/>
    </source>
</evidence>
<protein>
    <submittedName>
        <fullName evidence="5">Tyrosinase</fullName>
    </submittedName>
</protein>
<dbReference type="OrthoDB" id="6132182at2759"/>
<accession>A0A9N8H6I8</accession>
<dbReference type="Proteomes" id="UP001153069">
    <property type="component" value="Unassembled WGS sequence"/>
</dbReference>
<comment type="caution">
    <text evidence="5">The sequence shown here is derived from an EMBL/GenBank/DDBJ whole genome shotgun (WGS) entry which is preliminary data.</text>
</comment>
<dbReference type="GO" id="GO:0046872">
    <property type="term" value="F:metal ion binding"/>
    <property type="evidence" value="ECO:0007669"/>
    <property type="project" value="UniProtKB-KW"/>
</dbReference>
<dbReference type="Gene3D" id="1.10.1280.10">
    <property type="entry name" value="Di-copper center containing domain from catechol oxidase"/>
    <property type="match status" value="1"/>
</dbReference>
<gene>
    <name evidence="5" type="ORF">SEMRO_101_G051650.1</name>
</gene>
<evidence type="ECO:0000313" key="6">
    <source>
        <dbReference type="Proteomes" id="UP001153069"/>
    </source>
</evidence>
<evidence type="ECO:0000256" key="2">
    <source>
        <dbReference type="ARBA" id="ARBA00023008"/>
    </source>
</evidence>
<keyword evidence="2" id="KW-0186">Copper</keyword>
<dbReference type="SUPFAM" id="SSF48056">
    <property type="entry name" value="Di-copper centre-containing domain"/>
    <property type="match status" value="1"/>
</dbReference>
<keyword evidence="1" id="KW-0479">Metal-binding</keyword>
<reference evidence="5" key="1">
    <citation type="submission" date="2020-06" db="EMBL/GenBank/DDBJ databases">
        <authorList>
            <consortium name="Plant Systems Biology data submission"/>
        </authorList>
    </citation>
    <scope>NUCLEOTIDE SEQUENCE</scope>
    <source>
        <strain evidence="5">D6</strain>
    </source>
</reference>
<feature type="domain" description="Tyrosinase copper-binding" evidence="4">
    <location>
        <begin position="326"/>
        <end position="337"/>
    </location>
</feature>
<dbReference type="InterPro" id="IPR050316">
    <property type="entry name" value="Tyrosinase/Hemocyanin"/>
</dbReference>
<evidence type="ECO:0000256" key="1">
    <source>
        <dbReference type="ARBA" id="ARBA00022723"/>
    </source>
</evidence>
<evidence type="ECO:0000313" key="5">
    <source>
        <dbReference type="EMBL" id="CAB9501160.1"/>
    </source>
</evidence>
<feature type="signal peptide" evidence="3">
    <location>
        <begin position="1"/>
        <end position="20"/>
    </location>
</feature>
<dbReference type="EMBL" id="CAICTM010000100">
    <property type="protein sequence ID" value="CAB9501160.1"/>
    <property type="molecule type" value="Genomic_DNA"/>
</dbReference>
<dbReference type="InterPro" id="IPR002227">
    <property type="entry name" value="Tyrosinase_Cu-bd"/>
</dbReference>
<dbReference type="PROSITE" id="PS00498">
    <property type="entry name" value="TYROSINASE_2"/>
    <property type="match status" value="1"/>
</dbReference>
<dbReference type="Pfam" id="PF00264">
    <property type="entry name" value="Tyrosinase"/>
    <property type="match status" value="1"/>
</dbReference>
<dbReference type="InterPro" id="IPR008922">
    <property type="entry name" value="Di-copper_centre_dom_sf"/>
</dbReference>
<dbReference type="AlphaFoldDB" id="A0A9N8H6I8"/>
<keyword evidence="6" id="KW-1185">Reference proteome</keyword>
<sequence>MLHSRILTAFLFLLTRRVAADNSIAFSHPLRPVPEPLGCSDDGMGCPSCEADERNCKSRVRRSWSRLGNVEKQRFFDAINVMKSTPKSEGRELYGFDFTPYDELILQHAAAANDPRGDQGHLGQHFSLFHRLFLLKFENSLLAIDPQIEGLPYWDMREGPDVVFGPSPISFGSSTGQGSNYEVTDGAFANWDVAPLDSQLLQSRSLYEGFDDIFSNYTGTTLLRTTNVPTTSLVRYPVCDGGNDVGPLTYSQADYETCANQTTFGDFHWCLESESTNGVHSMAHFWIGSADSNEYGFGCPSFSPPNLTESGARQGDYIDKSTSPNDPIFWLHHSFVDMLTMSFMRRNEAGDRFWSFKASDENGTTPHVEGTFLRDVVSSAWPFEGSETLNDPEAGSPPQGPLKYWEVMCWVGPTTAIYTYDVFGDESCEAIVMEEEEDGAQDSGNPYLLHSVHPLLGFLLFEVLAAFY</sequence>
<keyword evidence="3" id="KW-0732">Signal</keyword>
<feature type="chain" id="PRO_5040457092" evidence="3">
    <location>
        <begin position="21"/>
        <end position="468"/>
    </location>
</feature>